<dbReference type="SUPFAM" id="SSF47781">
    <property type="entry name" value="RuvA domain 2-like"/>
    <property type="match status" value="2"/>
</dbReference>
<dbReference type="InterPro" id="IPR041692">
    <property type="entry name" value="HHH_9"/>
</dbReference>
<dbReference type="GeneID" id="64981721"/>
<dbReference type="PANTHER" id="PTHR10724">
    <property type="entry name" value="30S RIBOSOMAL PROTEIN S1"/>
    <property type="match status" value="1"/>
</dbReference>
<dbReference type="SUPFAM" id="SSF158832">
    <property type="entry name" value="Tex N-terminal region-like"/>
    <property type="match status" value="1"/>
</dbReference>
<dbReference type="AlphaFoldDB" id="A0AAP8TTZ0"/>
<dbReference type="InterPro" id="IPR010994">
    <property type="entry name" value="RuvA_2-like"/>
</dbReference>
<protein>
    <submittedName>
        <fullName evidence="4">RNA-binding transcriptional accessory protein</fullName>
    </submittedName>
    <submittedName>
        <fullName evidence="3">Tex family protein</fullName>
    </submittedName>
</protein>
<dbReference type="PROSITE" id="PS50126">
    <property type="entry name" value="S1"/>
    <property type="match status" value="1"/>
</dbReference>
<dbReference type="InterPro" id="IPR012340">
    <property type="entry name" value="NA-bd_OB-fold"/>
</dbReference>
<dbReference type="Gene3D" id="1.10.10.650">
    <property type="entry name" value="RuvA domain 2-like"/>
    <property type="match status" value="1"/>
</dbReference>
<comment type="caution">
    <text evidence="4">The sequence shown here is derived from an EMBL/GenBank/DDBJ whole genome shotgun (WGS) entry which is preliminary data.</text>
</comment>
<dbReference type="Pfam" id="PF17674">
    <property type="entry name" value="HHH_9"/>
    <property type="match status" value="1"/>
</dbReference>
<dbReference type="InterPro" id="IPR055179">
    <property type="entry name" value="Tex-like_central_region"/>
</dbReference>
<dbReference type="SUPFAM" id="SSF50249">
    <property type="entry name" value="Nucleic acid-binding proteins"/>
    <property type="match status" value="1"/>
</dbReference>
<dbReference type="InterPro" id="IPR012337">
    <property type="entry name" value="RNaseH-like_sf"/>
</dbReference>
<dbReference type="GO" id="GO:0006139">
    <property type="term" value="P:nucleobase-containing compound metabolic process"/>
    <property type="evidence" value="ECO:0007669"/>
    <property type="project" value="InterPro"/>
</dbReference>
<dbReference type="Proteomes" id="UP001171687">
    <property type="component" value="Unassembled WGS sequence"/>
</dbReference>
<evidence type="ECO:0000256" key="1">
    <source>
        <dbReference type="ARBA" id="ARBA00025604"/>
    </source>
</evidence>
<dbReference type="FunFam" id="1.10.10.650:FF:000001">
    <property type="entry name" value="S1 RNA-binding domain 1"/>
    <property type="match status" value="1"/>
</dbReference>
<dbReference type="Pfam" id="PF12836">
    <property type="entry name" value="HHH_3"/>
    <property type="match status" value="1"/>
</dbReference>
<dbReference type="FunFam" id="2.40.50.140:FF:000051">
    <property type="entry name" value="RNA-binding transcriptional accessory protein"/>
    <property type="match status" value="1"/>
</dbReference>
<dbReference type="SMART" id="SM00732">
    <property type="entry name" value="YqgFc"/>
    <property type="match status" value="1"/>
</dbReference>
<evidence type="ECO:0000313" key="5">
    <source>
        <dbReference type="Proteomes" id="UP000242470"/>
    </source>
</evidence>
<evidence type="ECO:0000313" key="4">
    <source>
        <dbReference type="EMBL" id="PNZ69168.1"/>
    </source>
</evidence>
<dbReference type="Pfam" id="PF22706">
    <property type="entry name" value="Tex_central_region"/>
    <property type="match status" value="1"/>
</dbReference>
<accession>A0AAP8TTZ0</accession>
<dbReference type="InterPro" id="IPR003029">
    <property type="entry name" value="S1_domain"/>
</dbReference>
<dbReference type="Gene3D" id="1.10.3500.10">
    <property type="entry name" value="Tex N-terminal region-like"/>
    <property type="match status" value="1"/>
</dbReference>
<name>A0AAP8TTZ0_9STAP</name>
<dbReference type="InterPro" id="IPR006641">
    <property type="entry name" value="YqgF/RNaseH-like_dom"/>
</dbReference>
<dbReference type="InterPro" id="IPR032639">
    <property type="entry name" value="Tex_YqgF"/>
</dbReference>
<dbReference type="PANTHER" id="PTHR10724:SF10">
    <property type="entry name" value="S1 RNA-BINDING DOMAIN-CONTAINING PROTEIN 1"/>
    <property type="match status" value="1"/>
</dbReference>
<organism evidence="4 5">
    <name type="scientific">Staphylococcus auricularis</name>
    <dbReference type="NCBI Taxonomy" id="29379"/>
    <lineage>
        <taxon>Bacteria</taxon>
        <taxon>Bacillati</taxon>
        <taxon>Bacillota</taxon>
        <taxon>Bacilli</taxon>
        <taxon>Bacillales</taxon>
        <taxon>Staphylococcaceae</taxon>
        <taxon>Staphylococcus</taxon>
    </lineage>
</organism>
<reference evidence="4 5" key="1">
    <citation type="submission" date="2017-08" db="EMBL/GenBank/DDBJ databases">
        <title>Draft genome sequences of 64 type strains of genus Staph aureus.</title>
        <authorList>
            <person name="Cole K."/>
            <person name="Golubchik T."/>
            <person name="Russell J."/>
            <person name="Foster D."/>
            <person name="Llewelyn M."/>
            <person name="Wilson D."/>
            <person name="Crook D."/>
            <person name="Paul J."/>
        </authorList>
    </citation>
    <scope>NUCLEOTIDE SEQUENCE [LARGE SCALE GENOMIC DNA]</scope>
    <source>
        <strain evidence="4 5">NCTC 12101</strain>
    </source>
</reference>
<dbReference type="FunFam" id="1.10.150.310:FF:000001">
    <property type="entry name" value="RNA-binding transcriptional accessory protein"/>
    <property type="match status" value="1"/>
</dbReference>
<dbReference type="SMART" id="SM00316">
    <property type="entry name" value="S1"/>
    <property type="match status" value="1"/>
</dbReference>
<dbReference type="FunFam" id="3.30.420.140:FF:000001">
    <property type="entry name" value="RNA-binding transcriptional accessory protein"/>
    <property type="match status" value="1"/>
</dbReference>
<dbReference type="SUPFAM" id="SSF53098">
    <property type="entry name" value="Ribonuclease H-like"/>
    <property type="match status" value="1"/>
</dbReference>
<gene>
    <name evidence="4" type="ORF">CD158_01180</name>
    <name evidence="3" type="ORF">QYH67_11435</name>
</gene>
<dbReference type="EMBL" id="PPQW01000005">
    <property type="protein sequence ID" value="PNZ69168.1"/>
    <property type="molecule type" value="Genomic_DNA"/>
</dbReference>
<dbReference type="RefSeq" id="WP_059107856.1">
    <property type="nucleotide sequence ID" value="NZ_AP024589.1"/>
</dbReference>
<evidence type="ECO:0000259" key="2">
    <source>
        <dbReference type="PROSITE" id="PS50126"/>
    </source>
</evidence>
<dbReference type="InterPro" id="IPR023323">
    <property type="entry name" value="Tex-like_dom_sf"/>
</dbReference>
<dbReference type="Gene3D" id="1.10.150.310">
    <property type="entry name" value="Tex RuvX-like domain-like"/>
    <property type="match status" value="1"/>
</dbReference>
<reference evidence="3" key="2">
    <citation type="submission" date="2023-07" db="EMBL/GenBank/DDBJ databases">
        <title>Evaluation of the beneficial properties of pineapple isolates.</title>
        <authorList>
            <person name="Adefiranye O."/>
        </authorList>
    </citation>
    <scope>NUCLEOTIDE SEQUENCE</scope>
    <source>
        <strain evidence="3">PAPLE_T1</strain>
    </source>
</reference>
<proteinExistence type="predicted"/>
<dbReference type="InterPro" id="IPR044146">
    <property type="entry name" value="S1_Tex"/>
</dbReference>
<dbReference type="GO" id="GO:0003735">
    <property type="term" value="F:structural constituent of ribosome"/>
    <property type="evidence" value="ECO:0007669"/>
    <property type="project" value="TreeGrafter"/>
</dbReference>
<dbReference type="Gene3D" id="3.30.420.140">
    <property type="entry name" value="YqgF/RNase H-like domain"/>
    <property type="match status" value="1"/>
</dbReference>
<dbReference type="Gene3D" id="2.40.50.140">
    <property type="entry name" value="Nucleic acid-binding proteins"/>
    <property type="match status" value="1"/>
</dbReference>
<dbReference type="Pfam" id="PF16921">
    <property type="entry name" value="Tex_YqgF"/>
    <property type="match status" value="1"/>
</dbReference>
<feature type="domain" description="S1 motif" evidence="2">
    <location>
        <begin position="643"/>
        <end position="712"/>
    </location>
</feature>
<dbReference type="EMBL" id="JAUHQC010000016">
    <property type="protein sequence ID" value="MDN4534162.1"/>
    <property type="molecule type" value="Genomic_DNA"/>
</dbReference>
<dbReference type="Pfam" id="PF09371">
    <property type="entry name" value="Tex_N"/>
    <property type="match status" value="1"/>
</dbReference>
<dbReference type="InterPro" id="IPR037027">
    <property type="entry name" value="YqgF/RNaseH-like_dom_sf"/>
</dbReference>
<dbReference type="Pfam" id="PF00575">
    <property type="entry name" value="S1"/>
    <property type="match status" value="1"/>
</dbReference>
<dbReference type="Proteomes" id="UP000242470">
    <property type="component" value="Unassembled WGS sequence"/>
</dbReference>
<dbReference type="GO" id="GO:0003729">
    <property type="term" value="F:mRNA binding"/>
    <property type="evidence" value="ECO:0007669"/>
    <property type="project" value="UniProtKB-ARBA"/>
</dbReference>
<dbReference type="InterPro" id="IPR050437">
    <property type="entry name" value="Ribos_protein_bS1-like"/>
</dbReference>
<comment type="function">
    <text evidence="1">Binds mRNA; thus facilitating recognition of the initiation point. It is needed to translate mRNA with a short Shine-Dalgarno (SD) purine-rich sequence.</text>
</comment>
<dbReference type="InterPro" id="IPR023319">
    <property type="entry name" value="Tex-like_HTH_dom_sf"/>
</dbReference>
<dbReference type="GO" id="GO:0006412">
    <property type="term" value="P:translation"/>
    <property type="evidence" value="ECO:0007669"/>
    <property type="project" value="TreeGrafter"/>
</dbReference>
<evidence type="ECO:0000313" key="3">
    <source>
        <dbReference type="EMBL" id="MDN4534162.1"/>
    </source>
</evidence>
<sequence length="716" mass="80639">MDNNLIQTIIEKYNFSKKQIEAVLGLLEENNTVPFIARYRKERTGGLDEVEIKQINDEYQYMVNLQKRKEEVLHSIEEQGMLTDELKKDILAQTKLQRVEDLYRPYKQKKKTRATEAKRKGLEPLAQWIQQSSLDMPLTEKAQAFVNDEVETADAAIAGAQDIIAEHISDQSTYRTKALKDTNRHGVLVTQKKKQADDEKHIYEMYYDYSEPVNKIANHRVLAVNRAEKEKVITVKIDMDTQGIENFIRKQEINGDHEGTAVIQSAIKDSLKRLIMPSIEREIRGDLTERAETHAIDVFGENLRNLLLQPPIKGKQILGVDPAFRTGCKLAVINPFGTFVDKGVMYPHPPVNKKEEAERIFLDFVKRHNVELVAIGNGTASRETEQFVAQVIQKHQLAVQFIIVNEAGASVYSASEIARNEFPDFQVEERSAVSIGRRVQDPLSELVKIDPKSIGVGQYQHDVNQKSLANTLTFVVETAVNQVGVDVNTASHALLQYVAGLSSSTAQNIINYREENGAIKHNKEIAKVKRLGAKTFEQSIGFLRIVDGEEPLDNTSIHPESYQVTYQLLDELNLSVEDLGSDQLKATLNRINQHEVAEKLSIGEPTLEDIVSALIAPNRDPRDEYETPILKSDVLSIEDLTKGMKLSGTVRNVVDFGAFVDIGVKQDGLVHISKLSRKFVKNPMDIVSVGDIVDVWILDIDEQKGKVSLTMIDPNE</sequence>
<dbReference type="InterPro" id="IPR018974">
    <property type="entry name" value="Tex-like_N"/>
</dbReference>
<dbReference type="GO" id="GO:0005737">
    <property type="term" value="C:cytoplasm"/>
    <property type="evidence" value="ECO:0007669"/>
    <property type="project" value="UniProtKB-ARBA"/>
</dbReference>
<dbReference type="CDD" id="cd05685">
    <property type="entry name" value="S1_Tex"/>
    <property type="match status" value="1"/>
</dbReference>